<dbReference type="AlphaFoldDB" id="A0A517Y733"/>
<proteinExistence type="predicted"/>
<dbReference type="RefSeq" id="WP_145085983.1">
    <property type="nucleotide sequence ID" value="NZ_CP036274.1"/>
</dbReference>
<sequence>MSHDVRIIAASEFLQTTIEGRIDVASSEQILRQIAAACREHDQHHVLIDARQVPERSLSVIDLYELGSGLQRYGFDSSHRVAIVYLPQPDRIDTGERAKFLELVAVNRGTNLRVFDKVEDAWAWLSEEGSSGGGAELTTSPASAC</sequence>
<evidence type="ECO:0000313" key="1">
    <source>
        <dbReference type="EMBL" id="QDU26048.1"/>
    </source>
</evidence>
<dbReference type="Gene3D" id="3.40.50.10600">
    <property type="entry name" value="SpoIIaa-like domains"/>
    <property type="match status" value="1"/>
</dbReference>
<dbReference type="KEGG" id="aagg:ETAA8_11200"/>
<evidence type="ECO:0000313" key="2">
    <source>
        <dbReference type="Proteomes" id="UP000315017"/>
    </source>
</evidence>
<dbReference type="InterPro" id="IPR036513">
    <property type="entry name" value="STAS_dom_sf"/>
</dbReference>
<reference evidence="1 2" key="1">
    <citation type="submission" date="2019-02" db="EMBL/GenBank/DDBJ databases">
        <title>Deep-cultivation of Planctomycetes and their phenomic and genomic characterization uncovers novel biology.</title>
        <authorList>
            <person name="Wiegand S."/>
            <person name="Jogler M."/>
            <person name="Boedeker C."/>
            <person name="Pinto D."/>
            <person name="Vollmers J."/>
            <person name="Rivas-Marin E."/>
            <person name="Kohn T."/>
            <person name="Peeters S.H."/>
            <person name="Heuer A."/>
            <person name="Rast P."/>
            <person name="Oberbeckmann S."/>
            <person name="Bunk B."/>
            <person name="Jeske O."/>
            <person name="Meyerdierks A."/>
            <person name="Storesund J.E."/>
            <person name="Kallscheuer N."/>
            <person name="Luecker S."/>
            <person name="Lage O.M."/>
            <person name="Pohl T."/>
            <person name="Merkel B.J."/>
            <person name="Hornburger P."/>
            <person name="Mueller R.-W."/>
            <person name="Bruemmer F."/>
            <person name="Labrenz M."/>
            <person name="Spormann A.M."/>
            <person name="Op den Camp H."/>
            <person name="Overmann J."/>
            <person name="Amann R."/>
            <person name="Jetten M.S.M."/>
            <person name="Mascher T."/>
            <person name="Medema M.H."/>
            <person name="Devos D.P."/>
            <person name="Kaster A.-K."/>
            <person name="Ovreas L."/>
            <person name="Rohde M."/>
            <person name="Galperin M.Y."/>
            <person name="Jogler C."/>
        </authorList>
    </citation>
    <scope>NUCLEOTIDE SEQUENCE [LARGE SCALE GENOMIC DNA]</scope>
    <source>
        <strain evidence="1 2">ETA_A8</strain>
    </source>
</reference>
<dbReference type="InterPro" id="IPR038396">
    <property type="entry name" value="SpoIIAA-like_sf"/>
</dbReference>
<dbReference type="Proteomes" id="UP000315017">
    <property type="component" value="Chromosome"/>
</dbReference>
<accession>A0A517Y733</accession>
<name>A0A517Y733_9BACT</name>
<evidence type="ECO:0008006" key="3">
    <source>
        <dbReference type="Google" id="ProtNLM"/>
    </source>
</evidence>
<dbReference type="InterPro" id="IPR021866">
    <property type="entry name" value="SpoIIAA-like"/>
</dbReference>
<gene>
    <name evidence="1" type="ORF">ETAA8_11200</name>
</gene>
<dbReference type="SUPFAM" id="SSF52091">
    <property type="entry name" value="SpoIIaa-like"/>
    <property type="match status" value="1"/>
</dbReference>
<dbReference type="EMBL" id="CP036274">
    <property type="protein sequence ID" value="QDU26048.1"/>
    <property type="molecule type" value="Genomic_DNA"/>
</dbReference>
<keyword evidence="2" id="KW-1185">Reference proteome</keyword>
<dbReference type="Pfam" id="PF11964">
    <property type="entry name" value="SpoIIAA-like"/>
    <property type="match status" value="1"/>
</dbReference>
<protein>
    <recommendedName>
        <fullName evidence="3">STAS/SEC14 domain-containing protein</fullName>
    </recommendedName>
</protein>
<dbReference type="OrthoDB" id="882485at2"/>
<organism evidence="1 2">
    <name type="scientific">Anatilimnocola aggregata</name>
    <dbReference type="NCBI Taxonomy" id="2528021"/>
    <lineage>
        <taxon>Bacteria</taxon>
        <taxon>Pseudomonadati</taxon>
        <taxon>Planctomycetota</taxon>
        <taxon>Planctomycetia</taxon>
        <taxon>Pirellulales</taxon>
        <taxon>Pirellulaceae</taxon>
        <taxon>Anatilimnocola</taxon>
    </lineage>
</organism>